<dbReference type="AlphaFoldDB" id="K2G7V7"/>
<gene>
    <name evidence="1" type="ORF">AAV35_012620</name>
    <name evidence="2" type="ORF">MJ3_13714</name>
</gene>
<dbReference type="eggNOG" id="ENOG50335Q8">
    <property type="taxonomic scope" value="Bacteria"/>
</dbReference>
<evidence type="ECO:0000313" key="4">
    <source>
        <dbReference type="Proteomes" id="UP000092654"/>
    </source>
</evidence>
<name>K2G7V7_9BACI</name>
<proteinExistence type="predicted"/>
<evidence type="ECO:0000313" key="1">
    <source>
        <dbReference type="EMBL" id="AKG05514.1"/>
    </source>
</evidence>
<dbReference type="KEGG" id="sje:AAV35_012620"/>
<dbReference type="EMBL" id="CP011361">
    <property type="protein sequence ID" value="AKG05514.1"/>
    <property type="molecule type" value="Genomic_DNA"/>
</dbReference>
<dbReference type="Proteomes" id="UP000011746">
    <property type="component" value="Unassembled WGS sequence"/>
</dbReference>
<dbReference type="Proteomes" id="UP000092654">
    <property type="component" value="Chromosome"/>
</dbReference>
<accession>K2G7V7</accession>
<keyword evidence="3" id="KW-1185">Reference proteome</keyword>
<sequence>MIVTHVNRGKKADYALRGTTVMIGKEISVDLNKRQGDTEQVINISLDNKLETMQEGVGAWYVATIVIPAIRTELYDSGEVDEEGYPICKEREAPLNMSDVELRLWTLPANYFEKHNKTTEEGAEA</sequence>
<dbReference type="STRING" id="1230341.AAV35_012620"/>
<reference evidence="4" key="2">
    <citation type="submission" date="2015-06" db="EMBL/GenBank/DDBJ databases">
        <title>Salimicrobium jeotgali MJ3, isolated from Myulchi jeot, a traditional Korean fermented seafood.</title>
        <authorList>
            <person name="Kim K.H."/>
            <person name="Jeon C.O."/>
            <person name="Jin H.M."/>
        </authorList>
    </citation>
    <scope>NUCLEOTIDE SEQUENCE [LARGE SCALE GENOMIC DNA]</scope>
    <source>
        <strain evidence="4">MJ3</strain>
    </source>
</reference>
<evidence type="ECO:0000313" key="2">
    <source>
        <dbReference type="EMBL" id="EKE30502.1"/>
    </source>
</evidence>
<dbReference type="EMBL" id="AMPQ01000045">
    <property type="protein sequence ID" value="EKE30502.1"/>
    <property type="molecule type" value="Genomic_DNA"/>
</dbReference>
<organism evidence="2 3">
    <name type="scientific">Salimicrobium jeotgali</name>
    <dbReference type="NCBI Taxonomy" id="1230341"/>
    <lineage>
        <taxon>Bacteria</taxon>
        <taxon>Bacillati</taxon>
        <taxon>Bacillota</taxon>
        <taxon>Bacilli</taxon>
        <taxon>Bacillales</taxon>
        <taxon>Bacillaceae</taxon>
        <taxon>Salimicrobium</taxon>
    </lineage>
</organism>
<evidence type="ECO:0000313" key="3">
    <source>
        <dbReference type="Proteomes" id="UP000011746"/>
    </source>
</evidence>
<dbReference type="RefSeq" id="WP_008592706.1">
    <property type="nucleotide sequence ID" value="NZ_AMPQ01000045.1"/>
</dbReference>
<dbReference type="OrthoDB" id="2971178at2"/>
<protein>
    <submittedName>
        <fullName evidence="2">Uncharacterized protein</fullName>
    </submittedName>
</protein>
<dbReference type="PATRIC" id="fig|1230341.3.peg.2755"/>
<reference evidence="2 3" key="1">
    <citation type="journal article" date="2012" name="J. Bacteriol.">
        <title>Draft Genome Sequence of Salimicrobium sp. Strain MJ3, Isolated from Myulchi-Jeot, Korean Fermented Seafood.</title>
        <authorList>
            <person name="Lee S.H."/>
            <person name="Jung J.Y."/>
            <person name="Jeon C.O."/>
        </authorList>
    </citation>
    <scope>NUCLEOTIDE SEQUENCE [LARGE SCALE GENOMIC DNA]</scope>
    <source>
        <strain evidence="2 3">MJ3</strain>
    </source>
</reference>
<reference evidence="1" key="3">
    <citation type="submission" date="2016-11" db="EMBL/GenBank/DDBJ databases">
        <title>Salimicrobium jeotgali MJ3, isolated from Myulchi jeot, a traditional Korean fermented seafood.</title>
        <authorList>
            <person name="Kim K.H."/>
            <person name="Jeon C.O."/>
            <person name="Jin H.M."/>
        </authorList>
    </citation>
    <scope>NUCLEOTIDE SEQUENCE</scope>
    <source>
        <strain evidence="1">MJ3</strain>
    </source>
</reference>